<dbReference type="PRINTS" id="PR00081">
    <property type="entry name" value="GDHRDH"/>
</dbReference>
<dbReference type="Proteomes" id="UP001500893">
    <property type="component" value="Unassembled WGS sequence"/>
</dbReference>
<evidence type="ECO:0000259" key="4">
    <source>
        <dbReference type="SMART" id="SM00822"/>
    </source>
</evidence>
<accession>A0ABP6MZE7</accession>
<dbReference type="InterPro" id="IPR036291">
    <property type="entry name" value="NAD(P)-bd_dom_sf"/>
</dbReference>
<evidence type="ECO:0000256" key="2">
    <source>
        <dbReference type="ARBA" id="ARBA00023002"/>
    </source>
</evidence>
<protein>
    <recommendedName>
        <fullName evidence="4">Ketoreductase domain-containing protein</fullName>
    </recommendedName>
</protein>
<dbReference type="InterPro" id="IPR057326">
    <property type="entry name" value="KR_dom"/>
</dbReference>
<dbReference type="PANTHER" id="PTHR43976">
    <property type="entry name" value="SHORT CHAIN DEHYDROGENASE"/>
    <property type="match status" value="1"/>
</dbReference>
<keyword evidence="2" id="KW-0560">Oxidoreductase</keyword>
<comment type="caution">
    <text evidence="5">The sequence shown here is derived from an EMBL/GenBank/DDBJ whole genome shotgun (WGS) entry which is preliminary data.</text>
</comment>
<dbReference type="Gene3D" id="3.40.50.720">
    <property type="entry name" value="NAD(P)-binding Rossmann-like Domain"/>
    <property type="match status" value="1"/>
</dbReference>
<evidence type="ECO:0000256" key="3">
    <source>
        <dbReference type="RuleBase" id="RU000363"/>
    </source>
</evidence>
<dbReference type="CDD" id="cd05374">
    <property type="entry name" value="17beta-HSD-like_SDR_c"/>
    <property type="match status" value="1"/>
</dbReference>
<keyword evidence="6" id="KW-1185">Reference proteome</keyword>
<dbReference type="PANTHER" id="PTHR43976:SF16">
    <property type="entry name" value="SHORT-CHAIN DEHYDROGENASE_REDUCTASE FAMILY PROTEIN"/>
    <property type="match status" value="1"/>
</dbReference>
<feature type="domain" description="Ketoreductase" evidence="4">
    <location>
        <begin position="2"/>
        <end position="182"/>
    </location>
</feature>
<name>A0ABP6MZE7_9ACTN</name>
<dbReference type="RefSeq" id="WP_345048070.1">
    <property type="nucleotide sequence ID" value="NZ_BAAAVM010000015.1"/>
</dbReference>
<dbReference type="InterPro" id="IPR051911">
    <property type="entry name" value="SDR_oxidoreductase"/>
</dbReference>
<reference evidence="6" key="1">
    <citation type="journal article" date="2019" name="Int. J. Syst. Evol. Microbiol.">
        <title>The Global Catalogue of Microorganisms (GCM) 10K type strain sequencing project: providing services to taxonomists for standard genome sequencing and annotation.</title>
        <authorList>
            <consortium name="The Broad Institute Genomics Platform"/>
            <consortium name="The Broad Institute Genome Sequencing Center for Infectious Disease"/>
            <person name="Wu L."/>
            <person name="Ma J."/>
        </authorList>
    </citation>
    <scope>NUCLEOTIDE SEQUENCE [LARGE SCALE GENOMIC DNA]</scope>
    <source>
        <strain evidence="6">JCM 11574</strain>
    </source>
</reference>
<proteinExistence type="inferred from homology"/>
<evidence type="ECO:0000256" key="1">
    <source>
        <dbReference type="ARBA" id="ARBA00006484"/>
    </source>
</evidence>
<organism evidence="5 6">
    <name type="scientific">Streptomyces rameus</name>
    <dbReference type="NCBI Taxonomy" id="68261"/>
    <lineage>
        <taxon>Bacteria</taxon>
        <taxon>Bacillati</taxon>
        <taxon>Actinomycetota</taxon>
        <taxon>Actinomycetes</taxon>
        <taxon>Kitasatosporales</taxon>
        <taxon>Streptomycetaceae</taxon>
        <taxon>Streptomyces</taxon>
    </lineage>
</organism>
<evidence type="ECO:0000313" key="6">
    <source>
        <dbReference type="Proteomes" id="UP001500893"/>
    </source>
</evidence>
<evidence type="ECO:0000313" key="5">
    <source>
        <dbReference type="EMBL" id="GAA3129209.1"/>
    </source>
</evidence>
<dbReference type="Pfam" id="PF00106">
    <property type="entry name" value="adh_short"/>
    <property type="match status" value="1"/>
</dbReference>
<dbReference type="SUPFAM" id="SSF51735">
    <property type="entry name" value="NAD(P)-binding Rossmann-fold domains"/>
    <property type="match status" value="1"/>
</dbReference>
<dbReference type="PRINTS" id="PR00080">
    <property type="entry name" value="SDRFAMILY"/>
</dbReference>
<gene>
    <name evidence="5" type="ORF">GCM10010521_14320</name>
</gene>
<dbReference type="InterPro" id="IPR002347">
    <property type="entry name" value="SDR_fam"/>
</dbReference>
<dbReference type="EMBL" id="BAAAVM010000015">
    <property type="protein sequence ID" value="GAA3129209.1"/>
    <property type="molecule type" value="Genomic_DNA"/>
</dbReference>
<comment type="similarity">
    <text evidence="1 3">Belongs to the short-chain dehydrogenases/reductases (SDR) family.</text>
</comment>
<dbReference type="SMART" id="SM00822">
    <property type="entry name" value="PKS_KR"/>
    <property type="match status" value="1"/>
</dbReference>
<sequence length="294" mass="30522">MTAVLITGCSSGIGLETALAFARRGDRVHACVREPARAEELLRRARAEDLTLDVPRLDVTDDASVTAAVTAVTDRHGPVDVLVNNAGIDHTGPAETMPLDQARTLMETNFWGPLRMARAVLPRMRARGTGVIVNVSSLAGRTFAVPHGGFYAASKAALGALSEALYAEVRPFGVRVVCLEPGSFASAIQRGSAAGAAAGRPSGSGPYTEDHAWLARFLTHVAEGAADCAEAAQAVVAAADDAGTPLHTPVGKDAEAALRFLAGVSYEQWLPRFLEQAESLAGPRPAPPGAPAAE</sequence>